<feature type="region of interest" description="Disordered" evidence="10">
    <location>
        <begin position="1554"/>
        <end position="1583"/>
    </location>
</feature>
<dbReference type="Pfam" id="PF23629">
    <property type="entry name" value="Death_MADD"/>
    <property type="match status" value="1"/>
</dbReference>
<dbReference type="InterPro" id="IPR043153">
    <property type="entry name" value="DENN_C"/>
</dbReference>
<dbReference type="PANTHER" id="PTHR13008:SF7">
    <property type="entry name" value="MAP KINASE-ACTIVATING DEATH DOMAIN PROTEIN"/>
    <property type="match status" value="1"/>
</dbReference>
<dbReference type="Proteomes" id="UP001651158">
    <property type="component" value="Unassembled WGS sequence"/>
</dbReference>
<feature type="region of interest" description="Disordered" evidence="10">
    <location>
        <begin position="742"/>
        <end position="764"/>
    </location>
</feature>
<dbReference type="SMART" id="SM00800">
    <property type="entry name" value="uDENN"/>
    <property type="match status" value="1"/>
</dbReference>
<dbReference type="GO" id="GO:0016301">
    <property type="term" value="F:kinase activity"/>
    <property type="evidence" value="ECO:0007669"/>
    <property type="project" value="UniProtKB-KW"/>
</dbReference>
<evidence type="ECO:0000256" key="3">
    <source>
        <dbReference type="ARBA" id="ARBA00005978"/>
    </source>
</evidence>
<feature type="compositionally biased region" description="Polar residues" evidence="10">
    <location>
        <begin position="814"/>
        <end position="834"/>
    </location>
</feature>
<keyword evidence="7" id="KW-0344">Guanine-nucleotide releasing factor</keyword>
<evidence type="ECO:0000256" key="8">
    <source>
        <dbReference type="ARBA" id="ARBA00022703"/>
    </source>
</evidence>
<evidence type="ECO:0000256" key="9">
    <source>
        <dbReference type="ARBA" id="ARBA00023136"/>
    </source>
</evidence>
<dbReference type="InterPro" id="IPR005112">
    <property type="entry name" value="dDENN_dom"/>
</dbReference>
<feature type="compositionally biased region" description="Polar residues" evidence="10">
    <location>
        <begin position="1571"/>
        <end position="1583"/>
    </location>
</feature>
<keyword evidence="6" id="KW-0963">Cytoplasm</keyword>
<feature type="compositionally biased region" description="Basic and acidic residues" evidence="10">
    <location>
        <begin position="1194"/>
        <end position="1206"/>
    </location>
</feature>
<sequence length="1583" mass="177765">MAPSSGASEKGSPRLIDYVVFVGQRNPSRNGSAISQPELLRVYPPQNHTDFALPNDIVYFCQPEGCYNTSSRSFILDPRHSGGRLPQNIKVEFFTFMLTDKESNTVRFGVCLNFLRPIGRRKSSYTAHVARRRITSFKSALQHPESKVEHNRLRSCDNYEHSSTSSDSSEFVGGHIIGKPERPYTHTLTSICLVSRYQFFKKFQECLRFLYVLIQKLHEVCKPRRSGRQTVWSVLTGAIESSTLLTVRKSVEEIDTWILRLLSLPAPLAGKTAVHVYLQPSTPTHPLIFALPDENRFSLVDYSLHLPLQLLGVEKFLKVFFALLLEQKVVLESSHHDRLTTCVLAFTALCYPLQYLFTVIPLLPSSLKGAEQLLQAPSPYIIGLPRSFRDSRLSFHLPKDVLLVDLDTQELYGHGAQDPVPKLPQNEEKKLISQLNRILDGLNRSREESVEKKESGNRNDLTSISDLNAFQSLVLDLDEDVLNLAIRVAMVMFFKSPNVLGGFTEHTRTVRIYPRPVVAFQYERFIKSRPDPSPFTIVLAKTQAVEYFAEWALMPDNLVYQKVDDESLCLVEIGDKVKWFSDRLCTIPFHLWTERFDRGLLGPVVQLLFSPMRNNTVLPDSSVSKKTLSSTAEAREIAITSDSDTPTDVSASNGDSPVGTDAESPSDVESDRHAKSRIADIFDEMFEGEAMDRKSQQNGNKYWAEKLFSSVALSPSEKVECMQFGKELPSNLRGYYSPPTSFFIPDTNSQPPTTTTSSLLPQDSLSSRRLLKEVAQQLVSKGSANSCESPPQVSDSPELLPTSNSIPSTLREPTVNSPTLPRRTSSQVSQSPQHRSSKSALGAILDSWFADAVKSPDGTSDPVIEKQFMESEISENQRFISECIATIRKGNQPGMFSRRRLQKLMEEEVYRNSALALANMNVGHPVPKGQSHIDDVSFGSWDQYKAYVWLFTQIGVGIRQSCRPLTSTFIDSRGDVVSATGLAQALRDLFTSQAERDRVSHGGVCSSYCLLEMAHTHYHLLPKRRSVVPQQQVAPRRVTPTSHATSVPTSPKLPIEPIITPRFKSDSYVQDKGSISNSKKFFNVINTEKPTPSQPLSVIKQMHDFGQEEVELTASSAISMDVVEDVVSLAPFKSTVSLGYRYRHGRLLQMTSQVSPTVKTLPPCISVPALRFGLADQKSDNATGTASTTTTSEGKGEESEKRKTKEQEEIAYLKLEGLDSKIYRTYLFEEAMINSMDSKLWTNMQFWEDLFLDTVVQERGLLGMDFDPEGLLEHYSHLSPIARKHLELTEDYLLAGVMHNLIAFMVMARIPPDLVCRKIRRLIAKSHTGLHYTQKITQLLDSLEWLRGNDIDLLPIASRQFTPETFFVCPVWVEHPEMCTMEIYDEFLLIRSPDDSVSCRWWFDQIINVAYLPNLHAVAFQTRLNKKVEQFSFTADDPNSLFSSIASAISRARSKTPQGLIISQLGGRVNVVDAETNAVGELDLSLDGFRLTFGGKSQLIPLDQIKSCNIKMEDTFSFIVHGYDHDVVRTLKTDLASILLNQWQRLIALKTANDPRKAGSGATSPKHMRSRTSSSNNLEAFNQ</sequence>
<evidence type="ECO:0000256" key="7">
    <source>
        <dbReference type="ARBA" id="ARBA00022658"/>
    </source>
</evidence>
<feature type="compositionally biased region" description="Low complexity" evidence="10">
    <location>
        <begin position="745"/>
        <end position="764"/>
    </location>
</feature>
<name>A0ABR4QUG9_9CEST</name>
<dbReference type="Pfam" id="PF02141">
    <property type="entry name" value="DENN"/>
    <property type="match status" value="1"/>
</dbReference>
<feature type="domain" description="UDENN" evidence="11">
    <location>
        <begin position="18"/>
        <end position="563"/>
    </location>
</feature>
<dbReference type="SMART" id="SM00801">
    <property type="entry name" value="dDENN"/>
    <property type="match status" value="1"/>
</dbReference>
<keyword evidence="12" id="KW-0808">Transferase</keyword>
<evidence type="ECO:0000256" key="5">
    <source>
        <dbReference type="ARBA" id="ARBA00022475"/>
    </source>
</evidence>
<feature type="compositionally biased region" description="Polar residues" evidence="10">
    <location>
        <begin position="781"/>
        <end position="808"/>
    </location>
</feature>
<keyword evidence="12" id="KW-0418">Kinase</keyword>
<comment type="subcellular location">
    <subcellularLocation>
        <location evidence="1">Cell membrane</location>
    </subcellularLocation>
    <subcellularLocation>
        <location evidence="2">Cytoplasm</location>
    </subcellularLocation>
</comment>
<keyword evidence="13" id="KW-1185">Reference proteome</keyword>
<dbReference type="InterPro" id="IPR037516">
    <property type="entry name" value="Tripartite_DENN"/>
</dbReference>
<feature type="region of interest" description="Disordered" evidence="10">
    <location>
        <begin position="1178"/>
        <end position="1206"/>
    </location>
</feature>
<dbReference type="Gene3D" id="3.30.450.200">
    <property type="match status" value="1"/>
</dbReference>
<dbReference type="Gene3D" id="3.40.50.11500">
    <property type="match status" value="1"/>
</dbReference>
<dbReference type="InterPro" id="IPR001194">
    <property type="entry name" value="cDENN_dom"/>
</dbReference>
<evidence type="ECO:0000256" key="10">
    <source>
        <dbReference type="SAM" id="MobiDB-lite"/>
    </source>
</evidence>
<keyword evidence="8" id="KW-0053">Apoptosis</keyword>
<comment type="similarity">
    <text evidence="3">Belongs to the MADD family.</text>
</comment>
<dbReference type="InterPro" id="IPR039980">
    <property type="entry name" value="MADD"/>
</dbReference>
<feature type="region of interest" description="Disordered" evidence="10">
    <location>
        <begin position="781"/>
        <end position="837"/>
    </location>
</feature>
<evidence type="ECO:0000313" key="12">
    <source>
        <dbReference type="EMBL" id="KAL5113019.1"/>
    </source>
</evidence>
<feature type="region of interest" description="Disordered" evidence="10">
    <location>
        <begin position="637"/>
        <end position="673"/>
    </location>
</feature>
<comment type="caution">
    <text evidence="12">The sequence shown here is derived from an EMBL/GenBank/DDBJ whole genome shotgun (WGS) entry which is preliminary data.</text>
</comment>
<feature type="compositionally biased region" description="Low complexity" evidence="10">
    <location>
        <begin position="1183"/>
        <end position="1193"/>
    </location>
</feature>
<keyword evidence="9" id="KW-0472">Membrane</keyword>
<dbReference type="InterPro" id="IPR005113">
    <property type="entry name" value="uDENN_dom"/>
</dbReference>
<evidence type="ECO:0000256" key="2">
    <source>
        <dbReference type="ARBA" id="ARBA00004496"/>
    </source>
</evidence>
<dbReference type="Pfam" id="PF03456">
    <property type="entry name" value="uDENN"/>
    <property type="match status" value="1"/>
</dbReference>
<evidence type="ECO:0000256" key="6">
    <source>
        <dbReference type="ARBA" id="ARBA00022490"/>
    </source>
</evidence>
<dbReference type="PROSITE" id="PS50211">
    <property type="entry name" value="DENN"/>
    <property type="match status" value="1"/>
</dbReference>
<dbReference type="Pfam" id="PF25328">
    <property type="entry name" value="PH_MADD"/>
    <property type="match status" value="1"/>
</dbReference>
<feature type="compositionally biased region" description="Polar residues" evidence="10">
    <location>
        <begin position="640"/>
        <end position="655"/>
    </location>
</feature>
<dbReference type="EMBL" id="JAKROA010000001">
    <property type="protein sequence ID" value="KAL5113019.1"/>
    <property type="molecule type" value="Genomic_DNA"/>
</dbReference>
<protein>
    <recommendedName>
        <fullName evidence="4">MAP kinase-activating death domain protein</fullName>
    </recommendedName>
</protein>
<evidence type="ECO:0000256" key="1">
    <source>
        <dbReference type="ARBA" id="ARBA00004236"/>
    </source>
</evidence>
<accession>A0ABR4QUG9</accession>
<reference evidence="12 13" key="1">
    <citation type="journal article" date="2022" name="Front. Cell. Infect. Microbiol.">
        <title>The Genomes of Two Strains of Taenia crassiceps the Animal Model for the Study of Human Cysticercosis.</title>
        <authorList>
            <person name="Bobes R.J."/>
            <person name="Estrada K."/>
            <person name="Rios-Valencia D.G."/>
            <person name="Calderon-Gallegos A."/>
            <person name="de la Torre P."/>
            <person name="Carrero J.C."/>
            <person name="Sanchez-Flores A."/>
            <person name="Laclette J.P."/>
        </authorList>
    </citation>
    <scope>NUCLEOTIDE SEQUENCE [LARGE SCALE GENOMIC DNA]</scope>
    <source>
        <strain evidence="12">WFUcys</strain>
    </source>
</reference>
<evidence type="ECO:0000259" key="11">
    <source>
        <dbReference type="PROSITE" id="PS50211"/>
    </source>
</evidence>
<gene>
    <name evidence="12" type="ORF">TcWFU_009908</name>
</gene>
<keyword evidence="5" id="KW-1003">Cell membrane</keyword>
<evidence type="ECO:0000256" key="4">
    <source>
        <dbReference type="ARBA" id="ARBA00017868"/>
    </source>
</evidence>
<dbReference type="InterPro" id="IPR057469">
    <property type="entry name" value="PH_MADD"/>
</dbReference>
<evidence type="ECO:0000313" key="13">
    <source>
        <dbReference type="Proteomes" id="UP001651158"/>
    </source>
</evidence>
<dbReference type="SMART" id="SM00799">
    <property type="entry name" value="DENN"/>
    <property type="match status" value="1"/>
</dbReference>
<dbReference type="InterPro" id="IPR056574">
    <property type="entry name" value="Death_MADD"/>
</dbReference>
<dbReference type="PANTHER" id="PTHR13008">
    <property type="entry name" value="MAP-KINASE ACTIVATING DEATH DOMAIN PROTEIN MADD /DENN/AEX-3 C.ELEGANS"/>
    <property type="match status" value="1"/>
</dbReference>
<proteinExistence type="inferred from homology"/>
<organism evidence="12 13">
    <name type="scientific">Taenia crassiceps</name>
    <dbReference type="NCBI Taxonomy" id="6207"/>
    <lineage>
        <taxon>Eukaryota</taxon>
        <taxon>Metazoa</taxon>
        <taxon>Spiralia</taxon>
        <taxon>Lophotrochozoa</taxon>
        <taxon>Platyhelminthes</taxon>
        <taxon>Cestoda</taxon>
        <taxon>Eucestoda</taxon>
        <taxon>Cyclophyllidea</taxon>
        <taxon>Taeniidae</taxon>
        <taxon>Taenia</taxon>
    </lineage>
</organism>